<dbReference type="AlphaFoldDB" id="A0A2N0NGS6"/>
<comment type="caution">
    <text evidence="1">The sequence shown here is derived from an EMBL/GenBank/DDBJ whole genome shotgun (WGS) entry which is preliminary data.</text>
</comment>
<sequence>MYAEISESINKSFYHSTVYVDLKDSIFKPLSAMKHATKFYDIINKTNKPYFFLYTNGGPNHQVKYIKTQLSLISLFLSLDLDYLVACIGFMRQEMDTESEKIISHCNSMSNIRKAEKRILV</sequence>
<reference evidence="1 2" key="1">
    <citation type="submission" date="2016-04" db="EMBL/GenBank/DDBJ databases">
        <title>Genome analyses suggest a sexual origin of heterokaryosis in a supposedly ancient asexual fungus.</title>
        <authorList>
            <person name="Ropars J."/>
            <person name="Sedzielewska K."/>
            <person name="Noel J."/>
            <person name="Charron P."/>
            <person name="Farinelli L."/>
            <person name="Marton T."/>
            <person name="Kruger M."/>
            <person name="Pelin A."/>
            <person name="Brachmann A."/>
            <person name="Corradi N."/>
        </authorList>
    </citation>
    <scope>NUCLEOTIDE SEQUENCE [LARGE SCALE GENOMIC DNA]</scope>
    <source>
        <strain evidence="1 2">A5</strain>
    </source>
</reference>
<gene>
    <name evidence="1" type="ORF">RhiirA5_440428</name>
</gene>
<dbReference type="EMBL" id="LLXJ01007332">
    <property type="protein sequence ID" value="PKB93748.1"/>
    <property type="molecule type" value="Genomic_DNA"/>
</dbReference>
<evidence type="ECO:0000313" key="2">
    <source>
        <dbReference type="Proteomes" id="UP000232722"/>
    </source>
</evidence>
<organism evidence="1 2">
    <name type="scientific">Rhizophagus irregularis</name>
    <dbReference type="NCBI Taxonomy" id="588596"/>
    <lineage>
        <taxon>Eukaryota</taxon>
        <taxon>Fungi</taxon>
        <taxon>Fungi incertae sedis</taxon>
        <taxon>Mucoromycota</taxon>
        <taxon>Glomeromycotina</taxon>
        <taxon>Glomeromycetes</taxon>
        <taxon>Glomerales</taxon>
        <taxon>Glomeraceae</taxon>
        <taxon>Rhizophagus</taxon>
    </lineage>
</organism>
<proteinExistence type="predicted"/>
<protein>
    <submittedName>
        <fullName evidence="1">Uncharacterized protein</fullName>
    </submittedName>
</protein>
<name>A0A2N0NGS6_9GLOM</name>
<evidence type="ECO:0000313" key="1">
    <source>
        <dbReference type="EMBL" id="PKB93748.1"/>
    </source>
</evidence>
<dbReference type="Proteomes" id="UP000232722">
    <property type="component" value="Unassembled WGS sequence"/>
</dbReference>
<reference evidence="1 2" key="2">
    <citation type="submission" date="2017-09" db="EMBL/GenBank/DDBJ databases">
        <title>Extensive intraspecific genome diversity in a model arbuscular mycorrhizal fungus.</title>
        <authorList>
            <person name="Chen E.C."/>
            <person name="Morin E."/>
            <person name="Beaudet D."/>
            <person name="Noel J."/>
            <person name="Ndikumana S."/>
            <person name="Charron P."/>
            <person name="St-Onge C."/>
            <person name="Giorgi J."/>
            <person name="Grigoriev I.V."/>
            <person name="Roux C."/>
            <person name="Martin F.M."/>
            <person name="Corradi N."/>
        </authorList>
    </citation>
    <scope>NUCLEOTIDE SEQUENCE [LARGE SCALE GENOMIC DNA]</scope>
    <source>
        <strain evidence="1 2">A5</strain>
    </source>
</reference>
<accession>A0A2N0NGS6</accession>